<dbReference type="PANTHER" id="PTHR33055:SF3">
    <property type="entry name" value="PUTATIVE TRANSPOSASE FOR IS117-RELATED"/>
    <property type="match status" value="1"/>
</dbReference>
<reference evidence="3 4" key="1">
    <citation type="submission" date="2015-05" db="EMBL/GenBank/DDBJ databases">
        <title>Draft genome sequence of Microvirga vignae strain BR3299, a novel nitrogen fixing bacteria isolated from Brazil semi-aired region.</title>
        <authorList>
            <person name="Zilli J.E."/>
            <person name="Passos S.R."/>
            <person name="Leite J."/>
            <person name="Baldani J.I."/>
            <person name="Xavier G.R."/>
            <person name="Rumjaneck N.G."/>
            <person name="Simoes-Araujo J.L."/>
        </authorList>
    </citation>
    <scope>NUCLEOTIDE SEQUENCE [LARGE SCALE GENOMIC DNA]</scope>
    <source>
        <strain evidence="3 4">BR3299</strain>
    </source>
</reference>
<protein>
    <submittedName>
        <fullName evidence="3">Transposase</fullName>
    </submittedName>
</protein>
<dbReference type="PANTHER" id="PTHR33055">
    <property type="entry name" value="TRANSPOSASE FOR INSERTION SEQUENCE ELEMENT IS1111A"/>
    <property type="match status" value="1"/>
</dbReference>
<proteinExistence type="predicted"/>
<dbReference type="InterPro" id="IPR002525">
    <property type="entry name" value="Transp_IS110-like_N"/>
</dbReference>
<dbReference type="NCBIfam" id="NF033542">
    <property type="entry name" value="transpos_IS110"/>
    <property type="match status" value="1"/>
</dbReference>
<keyword evidence="4" id="KW-1185">Reference proteome</keyword>
<evidence type="ECO:0000259" key="2">
    <source>
        <dbReference type="Pfam" id="PF02371"/>
    </source>
</evidence>
<dbReference type="Pfam" id="PF01548">
    <property type="entry name" value="DEDD_Tnp_IS110"/>
    <property type="match status" value="1"/>
</dbReference>
<dbReference type="AlphaFoldDB" id="A0A0H1RGD7"/>
<evidence type="ECO:0000259" key="1">
    <source>
        <dbReference type="Pfam" id="PF01548"/>
    </source>
</evidence>
<name>A0A0H1RGD7_9HYPH</name>
<dbReference type="PATRIC" id="fig|1225564.3.peg.5029"/>
<sequence>MSLKETAISVRQNGKRIWRGKCPSDPTLLADVLRKRAPTAKRVVFETGPLSVWFYHVLTAEGLPAICIDARHAKAALDMAPSKTDANDADGLAQLAEAGFYREVRVKQYDSMLTRTLVAARCQRLKSMTELANQIRGLMKIFGLVVPKGAGRVFETNVRRLLAGNSGLERIVLPLLEAWRSLRVRAAELDRQLVATARESASCQLLMSIPGIGAVTSASFTAAIEDPENFRTSRSVGAWLGLTTRRYQSGEVDYDGHISRRGDKHLRGLLYEAATVILTRSRADSALRSWGLKLREKIGFKRAAVAVARKLAVIMHTMLKTGTLFDRAARTTA</sequence>
<dbReference type="InterPro" id="IPR003346">
    <property type="entry name" value="Transposase_20"/>
</dbReference>
<dbReference type="RefSeq" id="WP_047190552.1">
    <property type="nucleotide sequence ID" value="NZ_LCYG01000050.1"/>
</dbReference>
<evidence type="ECO:0000313" key="3">
    <source>
        <dbReference type="EMBL" id="KLK91682.1"/>
    </source>
</evidence>
<dbReference type="Pfam" id="PF02371">
    <property type="entry name" value="Transposase_20"/>
    <property type="match status" value="1"/>
</dbReference>
<accession>A0A0H1RGD7</accession>
<dbReference type="InterPro" id="IPR047650">
    <property type="entry name" value="Transpos_IS110"/>
</dbReference>
<comment type="caution">
    <text evidence="3">The sequence shown here is derived from an EMBL/GenBank/DDBJ whole genome shotgun (WGS) entry which is preliminary data.</text>
</comment>
<evidence type="ECO:0000313" key="4">
    <source>
        <dbReference type="Proteomes" id="UP000035489"/>
    </source>
</evidence>
<dbReference type="GO" id="GO:0006313">
    <property type="term" value="P:DNA transposition"/>
    <property type="evidence" value="ECO:0007669"/>
    <property type="project" value="InterPro"/>
</dbReference>
<organism evidence="3 4">
    <name type="scientific">Microvirga vignae</name>
    <dbReference type="NCBI Taxonomy" id="1225564"/>
    <lineage>
        <taxon>Bacteria</taxon>
        <taxon>Pseudomonadati</taxon>
        <taxon>Pseudomonadota</taxon>
        <taxon>Alphaproteobacteria</taxon>
        <taxon>Hyphomicrobiales</taxon>
        <taxon>Methylobacteriaceae</taxon>
        <taxon>Microvirga</taxon>
    </lineage>
</organism>
<feature type="domain" description="Transposase IS116/IS110/IS902 C-terminal" evidence="2">
    <location>
        <begin position="203"/>
        <end position="282"/>
    </location>
</feature>
<dbReference type="GO" id="GO:0004803">
    <property type="term" value="F:transposase activity"/>
    <property type="evidence" value="ECO:0007669"/>
    <property type="project" value="InterPro"/>
</dbReference>
<feature type="domain" description="Transposase IS110-like N-terminal" evidence="1">
    <location>
        <begin position="8"/>
        <end position="140"/>
    </location>
</feature>
<dbReference type="EMBL" id="LCYG01000050">
    <property type="protein sequence ID" value="KLK91682.1"/>
    <property type="molecule type" value="Genomic_DNA"/>
</dbReference>
<dbReference type="Proteomes" id="UP000035489">
    <property type="component" value="Unassembled WGS sequence"/>
</dbReference>
<gene>
    <name evidence="3" type="ORF">AA309_18785</name>
</gene>
<dbReference type="GO" id="GO:0003677">
    <property type="term" value="F:DNA binding"/>
    <property type="evidence" value="ECO:0007669"/>
    <property type="project" value="InterPro"/>
</dbReference>